<feature type="region of interest" description="SAW" evidence="3">
    <location>
        <begin position="323"/>
        <end position="396"/>
    </location>
</feature>
<dbReference type="PANTHER" id="PTHR31636">
    <property type="entry name" value="OSJNBA0084A10.13 PROTEIN-RELATED"/>
    <property type="match status" value="1"/>
</dbReference>
<keyword evidence="5" id="KW-1185">Reference proteome</keyword>
<evidence type="ECO:0000256" key="1">
    <source>
        <dbReference type="ARBA" id="ARBA00023015"/>
    </source>
</evidence>
<gene>
    <name evidence="4" type="ORF">LIER_13465</name>
</gene>
<evidence type="ECO:0000256" key="2">
    <source>
        <dbReference type="ARBA" id="ARBA00023163"/>
    </source>
</evidence>
<evidence type="ECO:0008006" key="6">
    <source>
        <dbReference type="Google" id="ProtNLM"/>
    </source>
</evidence>
<keyword evidence="2" id="KW-0804">Transcription</keyword>
<reference evidence="4 5" key="1">
    <citation type="submission" date="2024-01" db="EMBL/GenBank/DDBJ databases">
        <title>The complete chloroplast genome sequence of Lithospermum erythrorhizon: insights into the phylogenetic relationship among Boraginaceae species and the maternal lineages of purple gromwells.</title>
        <authorList>
            <person name="Okada T."/>
            <person name="Watanabe K."/>
        </authorList>
    </citation>
    <scope>NUCLEOTIDE SEQUENCE [LARGE SCALE GENOMIC DNA]</scope>
</reference>
<evidence type="ECO:0000313" key="4">
    <source>
        <dbReference type="EMBL" id="GAA0155825.1"/>
    </source>
</evidence>
<dbReference type="Pfam" id="PF03514">
    <property type="entry name" value="GRAS"/>
    <property type="match status" value="1"/>
</dbReference>
<comment type="caution">
    <text evidence="4">The sequence shown here is derived from an EMBL/GenBank/DDBJ whole genome shotgun (WGS) entry which is preliminary data.</text>
</comment>
<evidence type="ECO:0000313" key="5">
    <source>
        <dbReference type="Proteomes" id="UP001454036"/>
    </source>
</evidence>
<organism evidence="4 5">
    <name type="scientific">Lithospermum erythrorhizon</name>
    <name type="common">Purple gromwell</name>
    <name type="synonym">Lithospermum officinale var. erythrorhizon</name>
    <dbReference type="NCBI Taxonomy" id="34254"/>
    <lineage>
        <taxon>Eukaryota</taxon>
        <taxon>Viridiplantae</taxon>
        <taxon>Streptophyta</taxon>
        <taxon>Embryophyta</taxon>
        <taxon>Tracheophyta</taxon>
        <taxon>Spermatophyta</taxon>
        <taxon>Magnoliopsida</taxon>
        <taxon>eudicotyledons</taxon>
        <taxon>Gunneridae</taxon>
        <taxon>Pentapetalae</taxon>
        <taxon>asterids</taxon>
        <taxon>lamiids</taxon>
        <taxon>Boraginales</taxon>
        <taxon>Boraginaceae</taxon>
        <taxon>Boraginoideae</taxon>
        <taxon>Lithospermeae</taxon>
        <taxon>Lithospermum</taxon>
    </lineage>
</organism>
<feature type="short sequence motif" description="VHIID" evidence="3">
    <location>
        <begin position="134"/>
        <end position="138"/>
    </location>
</feature>
<protein>
    <recommendedName>
        <fullName evidence="6">Scarecrow-like protein 14</fullName>
    </recommendedName>
</protein>
<comment type="similarity">
    <text evidence="3">Belongs to the GRAS family.</text>
</comment>
<accession>A0AAV3PZP1</accession>
<keyword evidence="1" id="KW-0805">Transcription regulation</keyword>
<name>A0AAV3PZP1_LITER</name>
<feature type="region of interest" description="Leucine repeat I (LRI)" evidence="3">
    <location>
        <begin position="24"/>
        <end position="84"/>
    </location>
</feature>
<dbReference type="AlphaFoldDB" id="A0AAV3PZP1"/>
<dbReference type="InterPro" id="IPR005202">
    <property type="entry name" value="TF_GRAS"/>
</dbReference>
<sequence length="398" mass="45190">MLFNLNTRNAKAPNKKKLAESDVVDLQSLLLNCAQAVASNDLPDALGQLNKIKHYASSTGDAYQRVANVFVNGLEARLAGTGAQMYAAFASKRISFSEMLKSYQVYVSACPFEFNSRANANKMILKIAAKGSNLHIVDFGISYGFQYPVLIQLLSIRQGGPPKLRITGIDFPQTGFRPAELIEETGQRLANHCKRFNVPFEYQAMARHSWETIDINGLKLVRDEVQVVNCFLRFQNLPAEAVLVESPKDDILKLIRSMKPDLFLHSIANGTYNGPFFMSRFREALFYYTSLFDMLDVTLPPGDVQRSLLEKEFYGREVLNIIACEGKQRVVRPETYKQWQIRTMQAGFKIVPMEKEIGLKVNVKAHYHKDFLFDEGCNWMLQGWKDRVLFASSCWVPV</sequence>
<dbReference type="EMBL" id="BAABME010002725">
    <property type="protein sequence ID" value="GAA0155825.1"/>
    <property type="molecule type" value="Genomic_DNA"/>
</dbReference>
<dbReference type="PROSITE" id="PS50985">
    <property type="entry name" value="GRAS"/>
    <property type="match status" value="1"/>
</dbReference>
<dbReference type="Proteomes" id="UP001454036">
    <property type="component" value="Unassembled WGS sequence"/>
</dbReference>
<evidence type="ECO:0000256" key="3">
    <source>
        <dbReference type="PROSITE-ProRule" id="PRU01191"/>
    </source>
</evidence>
<feature type="region of interest" description="VHIID" evidence="3">
    <location>
        <begin position="103"/>
        <end position="168"/>
    </location>
</feature>
<comment type="caution">
    <text evidence="3">Lacks conserved residue(s) required for the propagation of feature annotation.</text>
</comment>
<feature type="region of interest" description="Leucine repeat II (LRII)" evidence="3">
    <location>
        <begin position="184"/>
        <end position="216"/>
    </location>
</feature>
<proteinExistence type="inferred from homology"/>